<proteinExistence type="predicted"/>
<evidence type="ECO:0000313" key="2">
    <source>
        <dbReference type="EMBL" id="CAG13356.1"/>
    </source>
</evidence>
<dbReference type="KEGG" id="tng:GSTEN00035961G001"/>
<gene>
    <name evidence="2" type="ORF">GSTENG00035961001</name>
</gene>
<name>Q4RE26_TETNG</name>
<dbReference type="EMBL" id="CAAE01015143">
    <property type="protein sequence ID" value="CAG13356.1"/>
    <property type="molecule type" value="Genomic_DNA"/>
</dbReference>
<organism evidence="2">
    <name type="scientific">Tetraodon nigroviridis</name>
    <name type="common">Spotted green pufferfish</name>
    <name type="synonym">Chelonodon nigroviridis</name>
    <dbReference type="NCBI Taxonomy" id="99883"/>
    <lineage>
        <taxon>Eukaryota</taxon>
        <taxon>Metazoa</taxon>
        <taxon>Chordata</taxon>
        <taxon>Craniata</taxon>
        <taxon>Vertebrata</taxon>
        <taxon>Euteleostomi</taxon>
        <taxon>Actinopterygii</taxon>
        <taxon>Neopterygii</taxon>
        <taxon>Teleostei</taxon>
        <taxon>Neoteleostei</taxon>
        <taxon>Acanthomorphata</taxon>
        <taxon>Eupercaria</taxon>
        <taxon>Tetraodontiformes</taxon>
        <taxon>Tetradontoidea</taxon>
        <taxon>Tetraodontidae</taxon>
        <taxon>Tetraodon</taxon>
    </lineage>
</organism>
<sequence>LTQADKLKSVSVGDSVTISATGSSNIGKHPQLVPAETWTGS</sequence>
<reference evidence="2" key="2">
    <citation type="submission" date="2004-02" db="EMBL/GenBank/DDBJ databases">
        <authorList>
            <consortium name="Genoscope"/>
            <consortium name="Whitehead Institute Centre for Genome Research"/>
        </authorList>
    </citation>
    <scope>NUCLEOTIDE SEQUENCE</scope>
</reference>
<accession>Q4RE26</accession>
<reference evidence="2" key="1">
    <citation type="journal article" date="2004" name="Nature">
        <title>Genome duplication in the teleost fish Tetraodon nigroviridis reveals the early vertebrate proto-karyotype.</title>
        <authorList>
            <person name="Jaillon O."/>
            <person name="Aury J.-M."/>
            <person name="Brunet F."/>
            <person name="Petit J.-L."/>
            <person name="Stange-Thomann N."/>
            <person name="Mauceli E."/>
            <person name="Bouneau L."/>
            <person name="Fischer C."/>
            <person name="Ozouf-Costaz C."/>
            <person name="Bernot A."/>
            <person name="Nicaud S."/>
            <person name="Jaffe D."/>
            <person name="Fisher S."/>
            <person name="Lutfalla G."/>
            <person name="Dossat C."/>
            <person name="Segurens B."/>
            <person name="Dasilva C."/>
            <person name="Salanoubat M."/>
            <person name="Levy M."/>
            <person name="Boudet N."/>
            <person name="Castellano S."/>
            <person name="Anthouard V."/>
            <person name="Jubin C."/>
            <person name="Castelli V."/>
            <person name="Katinka M."/>
            <person name="Vacherie B."/>
            <person name="Biemont C."/>
            <person name="Skalli Z."/>
            <person name="Cattolico L."/>
            <person name="Poulain J."/>
            <person name="De Berardinis V."/>
            <person name="Cruaud C."/>
            <person name="Duprat S."/>
            <person name="Brottier P."/>
            <person name="Coutanceau J.-P."/>
            <person name="Gouzy J."/>
            <person name="Parra G."/>
            <person name="Lardier G."/>
            <person name="Chapple C."/>
            <person name="McKernan K.J."/>
            <person name="McEwan P."/>
            <person name="Bosak S."/>
            <person name="Kellis M."/>
            <person name="Volff J.-N."/>
            <person name="Guigo R."/>
            <person name="Zody M.C."/>
            <person name="Mesirov J."/>
            <person name="Lindblad-Toh K."/>
            <person name="Birren B."/>
            <person name="Nusbaum C."/>
            <person name="Kahn D."/>
            <person name="Robinson-Rechavi M."/>
            <person name="Laudet V."/>
            <person name="Schachter V."/>
            <person name="Quetier F."/>
            <person name="Saurin W."/>
            <person name="Scarpelli C."/>
            <person name="Wincker P."/>
            <person name="Lander E.S."/>
            <person name="Weissenbach J."/>
            <person name="Roest Crollius H."/>
        </authorList>
    </citation>
    <scope>NUCLEOTIDE SEQUENCE [LARGE SCALE GENOMIC DNA]</scope>
</reference>
<feature type="region of interest" description="Disordered" evidence="1">
    <location>
        <begin position="19"/>
        <end position="41"/>
    </location>
</feature>
<evidence type="ECO:0000256" key="1">
    <source>
        <dbReference type="SAM" id="MobiDB-lite"/>
    </source>
</evidence>
<dbReference type="AlphaFoldDB" id="Q4RE26"/>
<protein>
    <submittedName>
        <fullName evidence="2">(spotted green pufferfish) hypothetical protein</fullName>
    </submittedName>
</protein>
<feature type="non-terminal residue" evidence="2">
    <location>
        <position position="1"/>
    </location>
</feature>
<comment type="caution">
    <text evidence="2">The sequence shown here is derived from an EMBL/GenBank/DDBJ whole genome shotgun (WGS) entry which is preliminary data.</text>
</comment>